<evidence type="ECO:0000313" key="3">
    <source>
        <dbReference type="Proteomes" id="UP000813385"/>
    </source>
</evidence>
<gene>
    <name evidence="2" type="ORF">B0T11DRAFT_320173</name>
</gene>
<proteinExistence type="predicted"/>
<dbReference type="Proteomes" id="UP000813385">
    <property type="component" value="Unassembled WGS sequence"/>
</dbReference>
<dbReference type="OrthoDB" id="10508146at2759"/>
<name>A0A8K0TIT2_9PEZI</name>
<dbReference type="AlphaFoldDB" id="A0A8K0TIT2"/>
<reference evidence="2" key="1">
    <citation type="journal article" date="2021" name="Nat. Commun.">
        <title>Genetic determinants of endophytism in the Arabidopsis root mycobiome.</title>
        <authorList>
            <person name="Mesny F."/>
            <person name="Miyauchi S."/>
            <person name="Thiergart T."/>
            <person name="Pickel B."/>
            <person name="Atanasova L."/>
            <person name="Karlsson M."/>
            <person name="Huettel B."/>
            <person name="Barry K.W."/>
            <person name="Haridas S."/>
            <person name="Chen C."/>
            <person name="Bauer D."/>
            <person name="Andreopoulos W."/>
            <person name="Pangilinan J."/>
            <person name="LaButti K."/>
            <person name="Riley R."/>
            <person name="Lipzen A."/>
            <person name="Clum A."/>
            <person name="Drula E."/>
            <person name="Henrissat B."/>
            <person name="Kohler A."/>
            <person name="Grigoriev I.V."/>
            <person name="Martin F.M."/>
            <person name="Hacquard S."/>
        </authorList>
    </citation>
    <scope>NUCLEOTIDE SEQUENCE</scope>
    <source>
        <strain evidence="2">MPI-CAGE-AT-0016</strain>
    </source>
</reference>
<sequence length="703" mass="77791">MASTEASAEEASSTRAFDIIRPSFCSSHKTPPTPSDEILKMASIETMNLKPSQVVSRIRVIDRICANLTRYVQGLERGTVRWREIDLLAQHMLVVDHKDHRQYSIDQNAPMGSIGRQLATKQDIDMLVYPAWIIQVGPAVARNFYNHASLLHRKLNPVLIHEFADIDQAGQAAIDKHKQQSLLPFQKQDADFMVFYENRKVGIHKAVMTAMEKDPMLIMDPHHPMVFSFRIRVAAFYSPPDFVEGLDFKDCSIMPQRLIAERLRSLHHMATKYESWIAKHIAAARATVLKIKPTDGITILAMILDKGPGSEPTTESVIIISVATWMHTPRGLRAKGSIQSQAYDELVRILAEERQSRPSVDDMWRGPAVHRPLPPPIAPARHEDDFGLGNLTHLCRTPAGLATMRLQQVAEAANLRLQIMTARMQELEAESKERFRQELEEADRHSAKQKDPIEHDQQLSFDGSQKVLADIIDEINSDGQLGDDCRWFWRMMEALANPDQPFDAEGLDYLDSPDMMEGLGANVLKRLTAYVQRRKEFGDTLGKLFDGHITTVEGLGPLTIFFQSARIVVDKRRADIPFCRAGRGLWMLRMMVAALDPTLSAVPSAFGRVASQSPSPFGGRGLLGPAPAGVPTVFGGVASQIPSPFLSAVRNSDLSPAPDAAGNVFRASASLQRSTPGPFGGPSVSSVNAPASGNSSETLDRPV</sequence>
<organism evidence="2 3">
    <name type="scientific">Plectosphaerella cucumerina</name>
    <dbReference type="NCBI Taxonomy" id="40658"/>
    <lineage>
        <taxon>Eukaryota</taxon>
        <taxon>Fungi</taxon>
        <taxon>Dikarya</taxon>
        <taxon>Ascomycota</taxon>
        <taxon>Pezizomycotina</taxon>
        <taxon>Sordariomycetes</taxon>
        <taxon>Hypocreomycetidae</taxon>
        <taxon>Glomerellales</taxon>
        <taxon>Plectosphaerellaceae</taxon>
        <taxon>Plectosphaerella</taxon>
    </lineage>
</organism>
<comment type="caution">
    <text evidence="2">The sequence shown here is derived from an EMBL/GenBank/DDBJ whole genome shotgun (WGS) entry which is preliminary data.</text>
</comment>
<feature type="region of interest" description="Disordered" evidence="1">
    <location>
        <begin position="665"/>
        <end position="703"/>
    </location>
</feature>
<protein>
    <submittedName>
        <fullName evidence="2">Uncharacterized protein</fullName>
    </submittedName>
</protein>
<evidence type="ECO:0000256" key="1">
    <source>
        <dbReference type="SAM" id="MobiDB-lite"/>
    </source>
</evidence>
<dbReference type="EMBL" id="JAGPXD010000004">
    <property type="protein sequence ID" value="KAH7359325.1"/>
    <property type="molecule type" value="Genomic_DNA"/>
</dbReference>
<keyword evidence="3" id="KW-1185">Reference proteome</keyword>
<feature type="compositionally biased region" description="Polar residues" evidence="1">
    <location>
        <begin position="683"/>
        <end position="697"/>
    </location>
</feature>
<evidence type="ECO:0000313" key="2">
    <source>
        <dbReference type="EMBL" id="KAH7359325.1"/>
    </source>
</evidence>
<accession>A0A8K0TIT2</accession>